<feature type="region of interest" description="Disordered" evidence="7">
    <location>
        <begin position="466"/>
        <end position="491"/>
    </location>
</feature>
<dbReference type="OrthoDB" id="167576at2759"/>
<reference evidence="9 10" key="1">
    <citation type="journal article" date="2013" name="PLoS Genet.">
        <title>The genome and development-dependent transcriptomes of Pyronema confluens: a window into fungal evolution.</title>
        <authorList>
            <person name="Traeger S."/>
            <person name="Altegoer F."/>
            <person name="Freitag M."/>
            <person name="Gabaldon T."/>
            <person name="Kempken F."/>
            <person name="Kumar A."/>
            <person name="Marcet-Houben M."/>
            <person name="Poggeler S."/>
            <person name="Stajich J.E."/>
            <person name="Nowrousian M."/>
        </authorList>
    </citation>
    <scope>NUCLEOTIDE SEQUENCE [LARGE SCALE GENOMIC DNA]</scope>
    <source>
        <strain evidence="10">CBS 100304</strain>
        <tissue evidence="9">Vegetative mycelium</tissue>
    </source>
</reference>
<dbReference type="SUPFAM" id="SSF116846">
    <property type="entry name" value="MIT domain"/>
    <property type="match status" value="1"/>
</dbReference>
<organism evidence="9 10">
    <name type="scientific">Pyronema omphalodes (strain CBS 100304)</name>
    <name type="common">Pyronema confluens</name>
    <dbReference type="NCBI Taxonomy" id="1076935"/>
    <lineage>
        <taxon>Eukaryota</taxon>
        <taxon>Fungi</taxon>
        <taxon>Dikarya</taxon>
        <taxon>Ascomycota</taxon>
        <taxon>Pezizomycotina</taxon>
        <taxon>Pezizomycetes</taxon>
        <taxon>Pezizales</taxon>
        <taxon>Pyronemataceae</taxon>
        <taxon>Pyronema</taxon>
    </lineage>
</organism>
<evidence type="ECO:0000259" key="8">
    <source>
        <dbReference type="PROSITE" id="PS50203"/>
    </source>
</evidence>
<dbReference type="Gene3D" id="2.60.120.380">
    <property type="match status" value="1"/>
</dbReference>
<feature type="region of interest" description="Disordered" evidence="7">
    <location>
        <begin position="128"/>
        <end position="176"/>
    </location>
</feature>
<feature type="compositionally biased region" description="Basic and acidic residues" evidence="7">
    <location>
        <begin position="150"/>
        <end position="161"/>
    </location>
</feature>
<evidence type="ECO:0000256" key="5">
    <source>
        <dbReference type="PIRSR" id="PIRSR622684-1"/>
    </source>
</evidence>
<dbReference type="EMBL" id="HF935539">
    <property type="protein sequence ID" value="CCX10377.1"/>
    <property type="molecule type" value="Genomic_DNA"/>
</dbReference>
<name>U4L9L5_PYROM</name>
<dbReference type="PANTHER" id="PTHR46143:SF1">
    <property type="entry name" value="CALPAIN-7"/>
    <property type="match status" value="1"/>
</dbReference>
<feature type="compositionally biased region" description="Low complexity" evidence="7">
    <location>
        <begin position="128"/>
        <end position="149"/>
    </location>
</feature>
<evidence type="ECO:0000256" key="6">
    <source>
        <dbReference type="PROSITE-ProRule" id="PRU00239"/>
    </source>
</evidence>
<evidence type="ECO:0000256" key="4">
    <source>
        <dbReference type="ARBA" id="ARBA00022807"/>
    </source>
</evidence>
<comment type="similarity">
    <text evidence="1">Belongs to the peptidase C2 family. PalB/RIM13 subfamily.</text>
</comment>
<sequence>MPSDKGSQHEAEAESLASHATLLASRGSYKDALTTAITAAELYMKARVSASSSVEKQRLDRKCNAVLKKAELWKSSAANSAPPGSSNSSTSSAAVVEAGASMTGSMGIAGTASSSASAVAAVASSRATGSMPSMPSMPSTSSASSASSPGREETDAAETQRAKPTQRPPPRMTNKLSVKENLILLKSSKINGNIFPPWDDSKPPTAAEFMGGDFLDPTGLLPLSTAQTSILESWKRPHEISPDSRLLPHPGEALDLTQDIVTDCSVVASLCAASRREEKGFGPTVTQMLYPQDSTGRPTMSENGKYVVKLFFNGCYRKVVIDSLLPHSPLRALFVRCRLHPTIFYPPLLEKAYLKLLSRGYDFPGSNSGTDLLSLTGWIPEHIFLQSDETSPGGLWRRMKKAWESGDVLITLGTGRMGKVEENQLGLVGEHDYAVLELKEQDGTGDRLMLVKNPWSEGKVWRGVMEDEEEEEEKDFDAASDDEGKAPGIDMSSVKDALPKVKERLQPGTFWISLENVFRHFVSIYLNWNPSLFTHCHAIHFSWDLATKTTETSFSRNPQFSIGNPTGNSGPVWILLSRHIGVQGTTGESSAASTKEKEPSDEKGFISLYLFNTSGSRVYLSSPSLHRTPYVDSPQTLLTLPSFPANTTYTLAISSQSLPPIPQSFSLHIYSLLPLRIGSVHEPYPYKKELRGAWTDLTSGGNASSPSYPINPQFSLTISSPCSLAILLESPSPHPVHVKIVPSGSRVASVITRDILAESGEYSRSTALCRTSLSPGSYTVICSTFEAGQTGAFTLSLLSSLAGVSIKELPSETAGFFETTRKGTWKPGQRSVRLLADVGRMMGVWVMAKSQGGIRVKLMKGEEVLAWSEGGEYKNLPMGVRTKVADCEWNEEGYEVLLERMDAQDTGRWEVRVMSEGTLWVGEEEEE</sequence>
<dbReference type="InterPro" id="IPR036181">
    <property type="entry name" value="MIT_dom_sf"/>
</dbReference>
<dbReference type="SMART" id="SM00230">
    <property type="entry name" value="CysPc"/>
    <property type="match status" value="1"/>
</dbReference>
<dbReference type="SUPFAM" id="SSF54001">
    <property type="entry name" value="Cysteine proteinases"/>
    <property type="match status" value="1"/>
</dbReference>
<dbReference type="Gene3D" id="3.90.70.10">
    <property type="entry name" value="Cysteine proteinases"/>
    <property type="match status" value="1"/>
</dbReference>
<feature type="active site" evidence="5 6">
    <location>
        <position position="264"/>
    </location>
</feature>
<evidence type="ECO:0000313" key="9">
    <source>
        <dbReference type="EMBL" id="CCX10377.1"/>
    </source>
</evidence>
<gene>
    <name evidence="9" type="ORF">PCON_09971</name>
</gene>
<dbReference type="PROSITE" id="PS50203">
    <property type="entry name" value="CALPAIN_CAT"/>
    <property type="match status" value="1"/>
</dbReference>
<dbReference type="InterPro" id="IPR022683">
    <property type="entry name" value="Calpain_III"/>
</dbReference>
<dbReference type="InterPro" id="IPR051297">
    <property type="entry name" value="PalB/RIM13"/>
</dbReference>
<dbReference type="Pfam" id="PF00648">
    <property type="entry name" value="Peptidase_C2"/>
    <property type="match status" value="1"/>
</dbReference>
<dbReference type="PANTHER" id="PTHR46143">
    <property type="entry name" value="CALPAIN-7"/>
    <property type="match status" value="1"/>
</dbReference>
<dbReference type="SMART" id="SM00720">
    <property type="entry name" value="calpain_III"/>
    <property type="match status" value="1"/>
</dbReference>
<dbReference type="InterPro" id="IPR036213">
    <property type="entry name" value="Calpain_III_sf"/>
</dbReference>
<dbReference type="GO" id="GO:0004198">
    <property type="term" value="F:calcium-dependent cysteine-type endopeptidase activity"/>
    <property type="evidence" value="ECO:0007669"/>
    <property type="project" value="InterPro"/>
</dbReference>
<protein>
    <submittedName>
        <fullName evidence="9">Similar to Calpain-like protease palB/RIM13 acc. no. Q9Y6Z8</fullName>
    </submittedName>
</protein>
<dbReference type="InterPro" id="IPR022684">
    <property type="entry name" value="Calpain_cysteine_protease"/>
</dbReference>
<keyword evidence="2 6" id="KW-0645">Protease</keyword>
<dbReference type="STRING" id="1076935.U4L9L5"/>
<feature type="domain" description="Calpain catalytic" evidence="8">
    <location>
        <begin position="197"/>
        <end position="530"/>
    </location>
</feature>
<evidence type="ECO:0000256" key="3">
    <source>
        <dbReference type="ARBA" id="ARBA00022801"/>
    </source>
</evidence>
<accession>U4L9L5</accession>
<dbReference type="CDD" id="cd00044">
    <property type="entry name" value="CysPc"/>
    <property type="match status" value="1"/>
</dbReference>
<dbReference type="PRINTS" id="PR00704">
    <property type="entry name" value="CALPAIN"/>
</dbReference>
<keyword evidence="10" id="KW-1185">Reference proteome</keyword>
<dbReference type="Proteomes" id="UP000018144">
    <property type="component" value="Unassembled WGS sequence"/>
</dbReference>
<feature type="compositionally biased region" description="Acidic residues" evidence="7">
    <location>
        <begin position="466"/>
        <end position="481"/>
    </location>
</feature>
<dbReference type="InterPro" id="IPR038765">
    <property type="entry name" value="Papain-like_cys_pep_sf"/>
</dbReference>
<proteinExistence type="inferred from homology"/>
<dbReference type="Gene3D" id="1.20.58.80">
    <property type="entry name" value="Phosphotransferase system, lactose/cellobiose-type IIA subunit"/>
    <property type="match status" value="1"/>
</dbReference>
<keyword evidence="3 6" id="KW-0378">Hydrolase</keyword>
<dbReference type="GO" id="GO:0006508">
    <property type="term" value="P:proteolysis"/>
    <property type="evidence" value="ECO:0007669"/>
    <property type="project" value="UniProtKB-KW"/>
</dbReference>
<evidence type="ECO:0000313" key="10">
    <source>
        <dbReference type="Proteomes" id="UP000018144"/>
    </source>
</evidence>
<keyword evidence="4 6" id="KW-0788">Thiol protease</keyword>
<feature type="active site" evidence="5 6">
    <location>
        <position position="453"/>
    </location>
</feature>
<evidence type="ECO:0000256" key="7">
    <source>
        <dbReference type="SAM" id="MobiDB-lite"/>
    </source>
</evidence>
<dbReference type="InterPro" id="IPR001300">
    <property type="entry name" value="Peptidase_C2_calpain_cat"/>
</dbReference>
<evidence type="ECO:0000256" key="1">
    <source>
        <dbReference type="ARBA" id="ARBA00010193"/>
    </source>
</evidence>
<dbReference type="AlphaFoldDB" id="U4L9L5"/>
<feature type="active site" evidence="5 6">
    <location>
        <position position="431"/>
    </location>
</feature>
<dbReference type="SUPFAM" id="SSF49758">
    <property type="entry name" value="Calpain large subunit, middle domain (domain III)"/>
    <property type="match status" value="2"/>
</dbReference>
<dbReference type="OMA" id="GDYRRGC"/>
<evidence type="ECO:0000256" key="2">
    <source>
        <dbReference type="ARBA" id="ARBA00022670"/>
    </source>
</evidence>
<dbReference type="eggNOG" id="KOG0045">
    <property type="taxonomic scope" value="Eukaryota"/>
</dbReference>